<feature type="transmembrane region" description="Helical" evidence="1">
    <location>
        <begin position="124"/>
        <end position="145"/>
    </location>
</feature>
<evidence type="ECO:0000256" key="1">
    <source>
        <dbReference type="SAM" id="Phobius"/>
    </source>
</evidence>
<dbReference type="STRING" id="2045.KR76_16445"/>
<reference evidence="3 5" key="2">
    <citation type="submission" date="2019-09" db="EMBL/GenBank/DDBJ databases">
        <title>Pimelobacter sp. isolated from Paulinella.</title>
        <authorList>
            <person name="Jeong S.E."/>
        </authorList>
    </citation>
    <scope>NUCLEOTIDE SEQUENCE [LARGE SCALE GENOMIC DNA]</scope>
    <source>
        <strain evidence="3 5">Pch-N</strain>
    </source>
</reference>
<dbReference type="EMBL" id="WBVM01000001">
    <property type="protein sequence ID" value="KAB2810778.1"/>
    <property type="molecule type" value="Genomic_DNA"/>
</dbReference>
<keyword evidence="4" id="KW-1185">Reference proteome</keyword>
<keyword evidence="1" id="KW-1133">Transmembrane helix</keyword>
<reference evidence="2 4" key="1">
    <citation type="journal article" date="2015" name="Genome Announc.">
        <title>Complete Genome Sequence of Steroid-Transforming Nocardioides simplex VKM Ac-2033D.</title>
        <authorList>
            <person name="Shtratnikova V.Y."/>
            <person name="Schelkunov M.I."/>
            <person name="Pekov Y.A."/>
            <person name="Fokina V.V."/>
            <person name="Logacheva M.D."/>
            <person name="Sokolov S.L."/>
            <person name="Bragin E.Y."/>
            <person name="Ashapkin V.V."/>
            <person name="Donova M.V."/>
        </authorList>
    </citation>
    <scope>NUCLEOTIDE SEQUENCE [LARGE SCALE GENOMIC DNA]</scope>
    <source>
        <strain evidence="2 4">VKM Ac-2033D</strain>
    </source>
</reference>
<dbReference type="Proteomes" id="UP000030300">
    <property type="component" value="Chromosome"/>
</dbReference>
<protein>
    <submittedName>
        <fullName evidence="2">Putative membrane protein</fullName>
    </submittedName>
</protein>
<dbReference type="EMBL" id="CP009896">
    <property type="protein sequence ID" value="AJR18513.1"/>
    <property type="molecule type" value="Genomic_DNA"/>
</dbReference>
<dbReference type="KEGG" id="psim:KR76_16445"/>
<accession>A0A0C5WYW4</accession>
<name>A0A0C5WYW4_NOCSI</name>
<keyword evidence="1" id="KW-0812">Transmembrane</keyword>
<evidence type="ECO:0000313" key="4">
    <source>
        <dbReference type="Proteomes" id="UP000030300"/>
    </source>
</evidence>
<dbReference type="Proteomes" id="UP000449906">
    <property type="component" value="Unassembled WGS sequence"/>
</dbReference>
<feature type="transmembrane region" description="Helical" evidence="1">
    <location>
        <begin position="82"/>
        <end position="104"/>
    </location>
</feature>
<dbReference type="GeneID" id="96612612"/>
<gene>
    <name evidence="3" type="ORF">F9L07_02150</name>
    <name evidence="2" type="ORF">KR76_16445</name>
</gene>
<keyword evidence="1" id="KW-0472">Membrane</keyword>
<evidence type="ECO:0000313" key="5">
    <source>
        <dbReference type="Proteomes" id="UP000449906"/>
    </source>
</evidence>
<dbReference type="AlphaFoldDB" id="A0A0C5WYW4"/>
<proteinExistence type="predicted"/>
<sequence length="154" mass="16840">MASTHAWDHLSHDMREEMHDLTHFATIDATHQGRVALWVTLTVLPLLWGLDMLTHVVTDSATWQATLATWTNDLLPGDAADAVLWIGAITVLAGLLVAAMPQIGGDVLGVWFVLLAANLFSVDQLAYLAVGMLALAFCSFAMAWLMRGDRRREG</sequence>
<dbReference type="RefSeq" id="WP_052138775.1">
    <property type="nucleotide sequence ID" value="NZ_BJMC01000027.1"/>
</dbReference>
<organism evidence="2 4">
    <name type="scientific">Nocardioides simplex</name>
    <name type="common">Arthrobacter simplex</name>
    <dbReference type="NCBI Taxonomy" id="2045"/>
    <lineage>
        <taxon>Bacteria</taxon>
        <taxon>Bacillati</taxon>
        <taxon>Actinomycetota</taxon>
        <taxon>Actinomycetes</taxon>
        <taxon>Propionibacteriales</taxon>
        <taxon>Nocardioidaceae</taxon>
        <taxon>Pimelobacter</taxon>
    </lineage>
</organism>
<evidence type="ECO:0000313" key="3">
    <source>
        <dbReference type="EMBL" id="KAB2810778.1"/>
    </source>
</evidence>
<dbReference type="OrthoDB" id="119681at2"/>
<dbReference type="HOGENOM" id="CLU_1702436_0_0_11"/>
<evidence type="ECO:0000313" key="2">
    <source>
        <dbReference type="EMBL" id="AJR18513.1"/>
    </source>
</evidence>